<dbReference type="InterPro" id="IPR023485">
    <property type="entry name" value="Ptyr_pPase"/>
</dbReference>
<keyword evidence="4" id="KW-1185">Reference proteome</keyword>
<proteinExistence type="predicted"/>
<evidence type="ECO:0000313" key="4">
    <source>
        <dbReference type="Proteomes" id="UP000626982"/>
    </source>
</evidence>
<organism evidence="3 4">
    <name type="scientific">Agrococcus terreus</name>
    <dbReference type="NCBI Taxonomy" id="574649"/>
    <lineage>
        <taxon>Bacteria</taxon>
        <taxon>Bacillati</taxon>
        <taxon>Actinomycetota</taxon>
        <taxon>Actinomycetes</taxon>
        <taxon>Micrococcales</taxon>
        <taxon>Microbacteriaceae</taxon>
        <taxon>Agrococcus</taxon>
    </lineage>
</organism>
<dbReference type="InterPro" id="IPR036196">
    <property type="entry name" value="Ptyr_pPase_sf"/>
</dbReference>
<evidence type="ECO:0000259" key="2">
    <source>
        <dbReference type="SMART" id="SM00226"/>
    </source>
</evidence>
<evidence type="ECO:0000313" key="3">
    <source>
        <dbReference type="EMBL" id="GGN86984.1"/>
    </source>
</evidence>
<dbReference type="SMART" id="SM00226">
    <property type="entry name" value="LMWPc"/>
    <property type="match status" value="1"/>
</dbReference>
<evidence type="ECO:0000256" key="1">
    <source>
        <dbReference type="ARBA" id="ARBA00022849"/>
    </source>
</evidence>
<dbReference type="RefSeq" id="WP_188718269.1">
    <property type="nucleotide sequence ID" value="NZ_BAABBD010000003.1"/>
</dbReference>
<feature type="domain" description="Phosphotyrosine protein phosphatase I" evidence="2">
    <location>
        <begin position="80"/>
        <end position="205"/>
    </location>
</feature>
<gene>
    <name evidence="3" type="ORF">GCM10010968_21050</name>
</gene>
<dbReference type="PANTHER" id="PTHR43428">
    <property type="entry name" value="ARSENATE REDUCTASE"/>
    <property type="match status" value="1"/>
</dbReference>
<dbReference type="Pfam" id="PF01451">
    <property type="entry name" value="LMWPc"/>
    <property type="match status" value="1"/>
</dbReference>
<sequence>MASTDPVADALDELRRGAQALAARHPDLDPQVVERIAFESHERLPRAAEERRVEQALAFAADRLDAVARAGRDRVPGEPLRVLVESIRNDGISLMAAAYLDALGGGRVAARSAGLNPAAEALRTVVDVMAEDGVPIDGAYPKPVAEEIAHDADVVVAMLVEHPLDLVRGQRLETWDFDDPAGLGTDEVRRIRDRVRRRVVEFLETLPA</sequence>
<reference evidence="4" key="1">
    <citation type="journal article" date="2019" name="Int. J. Syst. Evol. Microbiol.">
        <title>The Global Catalogue of Microorganisms (GCM) 10K type strain sequencing project: providing services to taxonomists for standard genome sequencing and annotation.</title>
        <authorList>
            <consortium name="The Broad Institute Genomics Platform"/>
            <consortium name="The Broad Institute Genome Sequencing Center for Infectious Disease"/>
            <person name="Wu L."/>
            <person name="Ma J."/>
        </authorList>
    </citation>
    <scope>NUCLEOTIDE SEQUENCE [LARGE SCALE GENOMIC DNA]</scope>
    <source>
        <strain evidence="4">CGMCC 1.6960</strain>
    </source>
</reference>
<keyword evidence="1" id="KW-0059">Arsenical resistance</keyword>
<dbReference type="Proteomes" id="UP000626982">
    <property type="component" value="Unassembled WGS sequence"/>
</dbReference>
<dbReference type="EMBL" id="BMLM01000002">
    <property type="protein sequence ID" value="GGN86984.1"/>
    <property type="molecule type" value="Genomic_DNA"/>
</dbReference>
<dbReference type="Gene3D" id="3.40.50.2300">
    <property type="match status" value="1"/>
</dbReference>
<name>A0ABQ2KLW2_9MICO</name>
<dbReference type="SUPFAM" id="SSF52788">
    <property type="entry name" value="Phosphotyrosine protein phosphatases I"/>
    <property type="match status" value="1"/>
</dbReference>
<accession>A0ABQ2KLW2</accession>
<dbReference type="Gene3D" id="1.10.8.1060">
    <property type="entry name" value="Corynebacterium glutamicum thioredoxin-dependent arsenate reductase, N-terminal domain"/>
    <property type="match status" value="1"/>
</dbReference>
<comment type="caution">
    <text evidence="3">The sequence shown here is derived from an EMBL/GenBank/DDBJ whole genome shotgun (WGS) entry which is preliminary data.</text>
</comment>
<dbReference type="PANTHER" id="PTHR43428:SF1">
    <property type="entry name" value="ARSENATE REDUCTASE"/>
    <property type="match status" value="1"/>
</dbReference>
<protein>
    <recommendedName>
        <fullName evidence="2">Phosphotyrosine protein phosphatase I domain-containing protein</fullName>
    </recommendedName>
</protein>